<evidence type="ECO:0000313" key="2">
    <source>
        <dbReference type="EMBL" id="TNN33047.1"/>
    </source>
</evidence>
<sequence length="386" mass="40918">MDSAPEELFSNKSQLPTDKPKTRAAQRRLSRRRDKRSRDKEAEITPKIKRYPEELCRFSSSLDWPSLSSCTSCSSSSRPELWLLSSVLPLELGGPPGAPVVLLAPAEPDVALEQSSSLPYLGLGSGWWCPAPGSERPPPPPPPPPAAAAAAPAAAAAAAPPSSAEASSRESFSDGMLSALPNRWRISEAISRGLETTAPAAECVAWEKLERPPFTLSTTPSLKPALLHVPQHVLGVARDAIVLRLPQPAVVVLQLPLQLLDALRRLLVLLLKNLAEPREGQMSEGEPAATPRLGPAASLTCLMRALCCRSALLASCRYSATLSSLAVCSTLICSVSLRIFCCSWAIACLVRCGSGAASSAPGNEPSAPHDTARGVWPRPLTSSRSI</sequence>
<feature type="compositionally biased region" description="Basic residues" evidence="1">
    <location>
        <begin position="22"/>
        <end position="35"/>
    </location>
</feature>
<feature type="compositionally biased region" description="Basic and acidic residues" evidence="1">
    <location>
        <begin position="36"/>
        <end position="46"/>
    </location>
</feature>
<proteinExistence type="predicted"/>
<evidence type="ECO:0000313" key="3">
    <source>
        <dbReference type="Proteomes" id="UP000314294"/>
    </source>
</evidence>
<reference evidence="2 3" key="1">
    <citation type="submission" date="2019-03" db="EMBL/GenBank/DDBJ databases">
        <title>First draft genome of Liparis tanakae, snailfish: a comprehensive survey of snailfish specific genes.</title>
        <authorList>
            <person name="Kim W."/>
            <person name="Song I."/>
            <person name="Jeong J.-H."/>
            <person name="Kim D."/>
            <person name="Kim S."/>
            <person name="Ryu S."/>
            <person name="Song J.Y."/>
            <person name="Lee S.K."/>
        </authorList>
    </citation>
    <scope>NUCLEOTIDE SEQUENCE [LARGE SCALE GENOMIC DNA]</scope>
    <source>
        <tissue evidence="2">Muscle</tissue>
    </source>
</reference>
<feature type="region of interest" description="Disordered" evidence="1">
    <location>
        <begin position="362"/>
        <end position="386"/>
    </location>
</feature>
<dbReference type="OrthoDB" id="10658561at2759"/>
<dbReference type="AlphaFoldDB" id="A0A4Z2EVY0"/>
<protein>
    <submittedName>
        <fullName evidence="2">Uncharacterized protein</fullName>
    </submittedName>
</protein>
<dbReference type="EMBL" id="SRLO01002378">
    <property type="protein sequence ID" value="TNN33047.1"/>
    <property type="molecule type" value="Genomic_DNA"/>
</dbReference>
<comment type="caution">
    <text evidence="2">The sequence shown here is derived from an EMBL/GenBank/DDBJ whole genome shotgun (WGS) entry which is preliminary data.</text>
</comment>
<feature type="compositionally biased region" description="Low complexity" evidence="1">
    <location>
        <begin position="147"/>
        <end position="166"/>
    </location>
</feature>
<feature type="region of interest" description="Disordered" evidence="1">
    <location>
        <begin position="1"/>
        <end position="46"/>
    </location>
</feature>
<dbReference type="Proteomes" id="UP000314294">
    <property type="component" value="Unassembled WGS sequence"/>
</dbReference>
<gene>
    <name evidence="2" type="ORF">EYF80_056788</name>
</gene>
<keyword evidence="3" id="KW-1185">Reference proteome</keyword>
<accession>A0A4Z2EVY0</accession>
<organism evidence="2 3">
    <name type="scientific">Liparis tanakae</name>
    <name type="common">Tanaka's snailfish</name>
    <dbReference type="NCBI Taxonomy" id="230148"/>
    <lineage>
        <taxon>Eukaryota</taxon>
        <taxon>Metazoa</taxon>
        <taxon>Chordata</taxon>
        <taxon>Craniata</taxon>
        <taxon>Vertebrata</taxon>
        <taxon>Euteleostomi</taxon>
        <taxon>Actinopterygii</taxon>
        <taxon>Neopterygii</taxon>
        <taxon>Teleostei</taxon>
        <taxon>Neoteleostei</taxon>
        <taxon>Acanthomorphata</taxon>
        <taxon>Eupercaria</taxon>
        <taxon>Perciformes</taxon>
        <taxon>Cottioidei</taxon>
        <taxon>Cottales</taxon>
        <taxon>Liparidae</taxon>
        <taxon>Liparis</taxon>
    </lineage>
</organism>
<evidence type="ECO:0000256" key="1">
    <source>
        <dbReference type="SAM" id="MobiDB-lite"/>
    </source>
</evidence>
<feature type="region of interest" description="Disordered" evidence="1">
    <location>
        <begin position="131"/>
        <end position="172"/>
    </location>
</feature>
<name>A0A4Z2EVY0_9TELE</name>
<feature type="compositionally biased region" description="Pro residues" evidence="1">
    <location>
        <begin position="135"/>
        <end position="146"/>
    </location>
</feature>